<dbReference type="InterPro" id="IPR038765">
    <property type="entry name" value="Papain-like_cys_pep_sf"/>
</dbReference>
<dbReference type="GeneID" id="108858033"/>
<accession>A0A6J0NST5</accession>
<feature type="domain" description="Ubiquitin-like protease family profile" evidence="5">
    <location>
        <begin position="739"/>
        <end position="919"/>
    </location>
</feature>
<feature type="region of interest" description="Disordered" evidence="4">
    <location>
        <begin position="586"/>
        <end position="620"/>
    </location>
</feature>
<keyword evidence="2" id="KW-0645">Protease</keyword>
<reference evidence="7" key="1">
    <citation type="journal article" date="2019" name="Database">
        <title>The radish genome database (RadishGD): an integrated information resource for radish genomics.</title>
        <authorList>
            <person name="Yu H.J."/>
            <person name="Baek S."/>
            <person name="Lee Y.J."/>
            <person name="Cho A."/>
            <person name="Mun J.H."/>
        </authorList>
    </citation>
    <scope>NUCLEOTIDE SEQUENCE [LARGE SCALE GENOMIC DNA]</scope>
    <source>
        <strain evidence="7">cv. WK10039</strain>
    </source>
</reference>
<dbReference type="GO" id="GO:0008234">
    <property type="term" value="F:cysteine-type peptidase activity"/>
    <property type="evidence" value="ECO:0007669"/>
    <property type="project" value="InterPro"/>
</dbReference>
<dbReference type="PANTHER" id="PTHR48449:SF2">
    <property type="entry name" value="UBIQUITIN-LIKE PROTEASE FAMILY PROFILE DOMAIN-CONTAINING PROTEIN"/>
    <property type="match status" value="1"/>
</dbReference>
<dbReference type="InterPro" id="IPR003653">
    <property type="entry name" value="Peptidase_C48_C"/>
</dbReference>
<feature type="domain" description="DUF1985" evidence="6">
    <location>
        <begin position="108"/>
        <end position="204"/>
    </location>
</feature>
<dbReference type="RefSeq" id="XP_018487525.1">
    <property type="nucleotide sequence ID" value="XM_018632023.1"/>
</dbReference>
<evidence type="ECO:0000259" key="5">
    <source>
        <dbReference type="Pfam" id="PF02902"/>
    </source>
</evidence>
<sequence>MVSCRLVDCPESPEEEEMGPIPDMMFAPGEEPVGVRVLTYHSSSALKRIFSALDAEEIEVIRGSSFGKLVDIAEKPVFSGRLPGIYYPGSLKRRRSMKRGFDLLFPRKSKMKLKKTIVEKPYWPALFGKVEVVTVADVIKMLYRKIVKDREIRIKYACLAILESVLLPTSSKMKISREHAEAIEDLGEFLSYSWGRVAFQMLIGSIKERDEIALSQNTIAVKGFALALQLVMVEAVPALTEVVQEICSSSESDSEDLERNGHDMFTKKQTLNPAHARNVDKQSDASVSSVLLASPTLPIDVSCCEWSDEEEDVKVVNLVTRITRNKEFTVASFRGGVKMSEVERMREVATSNVKGRKAKTVNHYGQHPDPRHLAERVIAQLTPKFELMDTNIKSACSTVAAIEGKVVGQVDGLFAKFKEEMLTCVKEMVSAMCKDFVGVHTGASKIHAPVSNAAAGHPSKITPEPDVHRNTIQNVLSNLSEYYTPPRVNHRHEENNMTGNITDHVASGFVCGSPVDEHCAQSASSANRTRQKSFALNLEAENRLNQNHRLEPSFSLGLTQEDQTQRIGHNEQPEGHKHVAPPAMAVEDNLEEGQGSGKSMSRRREEGDMEDYPSFSLGLTQEDMNQGPGNLMAREMPQRETTLQTTVADNIEEGQVTRKSKRKRGLPLGLVEDYQCGRHIMSRAREAQMFVFGTESVAEMERKYERLTTKLRDQVVVNVEGLFVSGKDISLILARTRFFPAKVMDMLTRVLRSSIMHLMDGDRQHRVAFLDSKFVAAMNRTFPKFCKSLDKAAYMFPTGLRDMFPTSDTMEVPPTRYYFPFFAAKNHWVGICFDASEGVLTVLDSNNGMLKDNVVEKKLKPIVLMLPYLARFACQLSGDLSIIHCFDVVRPKSVEQITKPADSGLMALLLMGRHAIYGMEACKNITSDVLAAEGKRAAILTYEFKEKL</sequence>
<evidence type="ECO:0000313" key="7">
    <source>
        <dbReference type="Proteomes" id="UP000504610"/>
    </source>
</evidence>
<evidence type="ECO:0000256" key="3">
    <source>
        <dbReference type="ARBA" id="ARBA00022801"/>
    </source>
</evidence>
<dbReference type="Pfam" id="PF09331">
    <property type="entry name" value="DUF1985"/>
    <property type="match status" value="1"/>
</dbReference>
<dbReference type="InterPro" id="IPR015410">
    <property type="entry name" value="DUF1985"/>
</dbReference>
<evidence type="ECO:0000256" key="2">
    <source>
        <dbReference type="ARBA" id="ARBA00022670"/>
    </source>
</evidence>
<gene>
    <name evidence="8" type="primary">LOC108858033</name>
</gene>
<protein>
    <submittedName>
        <fullName evidence="8">Uncharacterized protein LOC108858033</fullName>
    </submittedName>
</protein>
<dbReference type="Gene3D" id="3.40.395.10">
    <property type="entry name" value="Adenoviral Proteinase, Chain A"/>
    <property type="match status" value="1"/>
</dbReference>
<dbReference type="Proteomes" id="UP000504610">
    <property type="component" value="Chromosome 5"/>
</dbReference>
<dbReference type="OrthoDB" id="1047900at2759"/>
<dbReference type="KEGG" id="rsz:108858033"/>
<dbReference type="AlphaFoldDB" id="A0A6J0NST5"/>
<evidence type="ECO:0000313" key="8">
    <source>
        <dbReference type="RefSeq" id="XP_018487525.1"/>
    </source>
</evidence>
<reference evidence="8" key="2">
    <citation type="submission" date="2025-08" db="UniProtKB">
        <authorList>
            <consortium name="RefSeq"/>
        </authorList>
    </citation>
    <scope>IDENTIFICATION</scope>
    <source>
        <tissue evidence="8">Leaf</tissue>
    </source>
</reference>
<dbReference type="Pfam" id="PF02902">
    <property type="entry name" value="Peptidase_C48"/>
    <property type="match status" value="1"/>
</dbReference>
<proteinExistence type="inferred from homology"/>
<keyword evidence="7" id="KW-1185">Reference proteome</keyword>
<dbReference type="GO" id="GO:0006508">
    <property type="term" value="P:proteolysis"/>
    <property type="evidence" value="ECO:0007669"/>
    <property type="project" value="UniProtKB-KW"/>
</dbReference>
<organism evidence="7 8">
    <name type="scientific">Raphanus sativus</name>
    <name type="common">Radish</name>
    <name type="synonym">Raphanus raphanistrum var. sativus</name>
    <dbReference type="NCBI Taxonomy" id="3726"/>
    <lineage>
        <taxon>Eukaryota</taxon>
        <taxon>Viridiplantae</taxon>
        <taxon>Streptophyta</taxon>
        <taxon>Embryophyta</taxon>
        <taxon>Tracheophyta</taxon>
        <taxon>Spermatophyta</taxon>
        <taxon>Magnoliopsida</taxon>
        <taxon>eudicotyledons</taxon>
        <taxon>Gunneridae</taxon>
        <taxon>Pentapetalae</taxon>
        <taxon>rosids</taxon>
        <taxon>malvids</taxon>
        <taxon>Brassicales</taxon>
        <taxon>Brassicaceae</taxon>
        <taxon>Brassiceae</taxon>
        <taxon>Raphanus</taxon>
    </lineage>
</organism>
<evidence type="ECO:0000256" key="1">
    <source>
        <dbReference type="ARBA" id="ARBA00005234"/>
    </source>
</evidence>
<feature type="region of interest" description="Disordered" evidence="4">
    <location>
        <begin position="1"/>
        <end position="23"/>
    </location>
</feature>
<comment type="similarity">
    <text evidence="1">Belongs to the peptidase C48 family.</text>
</comment>
<name>A0A6J0NST5_RAPSA</name>
<evidence type="ECO:0000259" key="6">
    <source>
        <dbReference type="Pfam" id="PF09331"/>
    </source>
</evidence>
<evidence type="ECO:0000256" key="4">
    <source>
        <dbReference type="SAM" id="MobiDB-lite"/>
    </source>
</evidence>
<keyword evidence="3" id="KW-0378">Hydrolase</keyword>
<dbReference type="SUPFAM" id="SSF54001">
    <property type="entry name" value="Cysteine proteinases"/>
    <property type="match status" value="1"/>
</dbReference>
<dbReference type="PANTHER" id="PTHR48449">
    <property type="entry name" value="DUF1985 DOMAIN-CONTAINING PROTEIN"/>
    <property type="match status" value="1"/>
</dbReference>